<reference evidence="2" key="1">
    <citation type="submission" date="2013-02" db="EMBL/GenBank/DDBJ databases">
        <authorList>
            <person name="Hughes D."/>
        </authorList>
    </citation>
    <scope>NUCLEOTIDE SEQUENCE</scope>
    <source>
        <strain>Durham</strain>
        <strain evidence="2">NC isolate 2 -- Noor lab</strain>
    </source>
</reference>
<evidence type="ECO:0000313" key="1">
    <source>
        <dbReference type="EnsemblMetazoa" id="MESCA005761-PA"/>
    </source>
</evidence>
<proteinExistence type="predicted"/>
<dbReference type="AlphaFoldDB" id="T1GQ60"/>
<sequence length="88" mass="9589">MKWDGGKYPTLDCWLEEAGVRAPETSLTGAVPALMVWLCPPKTSYWRWISFWAWAASSGVLYLMKKTSGLLGCVGAGVAISLTSNSFN</sequence>
<dbReference type="Proteomes" id="UP000015102">
    <property type="component" value="Unassembled WGS sequence"/>
</dbReference>
<protein>
    <submittedName>
        <fullName evidence="1">Uncharacterized protein</fullName>
    </submittedName>
</protein>
<name>T1GQ60_MEGSC</name>
<dbReference type="EnsemblMetazoa" id="MESCA005761-RA">
    <property type="protein sequence ID" value="MESCA005761-PA"/>
    <property type="gene ID" value="MESCA005761"/>
</dbReference>
<keyword evidence="2" id="KW-1185">Reference proteome</keyword>
<evidence type="ECO:0000313" key="2">
    <source>
        <dbReference type="Proteomes" id="UP000015102"/>
    </source>
</evidence>
<reference evidence="1" key="2">
    <citation type="submission" date="2015-06" db="UniProtKB">
        <authorList>
            <consortium name="EnsemblMetazoa"/>
        </authorList>
    </citation>
    <scope>IDENTIFICATION</scope>
</reference>
<dbReference type="HOGENOM" id="CLU_2471644_0_0_1"/>
<organism evidence="1 2">
    <name type="scientific">Megaselia scalaris</name>
    <name type="common">Humpbacked fly</name>
    <name type="synonym">Phora scalaris</name>
    <dbReference type="NCBI Taxonomy" id="36166"/>
    <lineage>
        <taxon>Eukaryota</taxon>
        <taxon>Metazoa</taxon>
        <taxon>Ecdysozoa</taxon>
        <taxon>Arthropoda</taxon>
        <taxon>Hexapoda</taxon>
        <taxon>Insecta</taxon>
        <taxon>Pterygota</taxon>
        <taxon>Neoptera</taxon>
        <taxon>Endopterygota</taxon>
        <taxon>Diptera</taxon>
        <taxon>Brachycera</taxon>
        <taxon>Muscomorpha</taxon>
        <taxon>Platypezoidea</taxon>
        <taxon>Phoridae</taxon>
        <taxon>Megaseliini</taxon>
        <taxon>Megaselia</taxon>
    </lineage>
</organism>
<accession>T1GQ60</accession>
<dbReference type="EMBL" id="CAQQ02167985">
    <property type="status" value="NOT_ANNOTATED_CDS"/>
    <property type="molecule type" value="Genomic_DNA"/>
</dbReference>